<dbReference type="Proteomes" id="UP000023152">
    <property type="component" value="Unassembled WGS sequence"/>
</dbReference>
<sequence length="113" mass="12532">MRKTQSSGAVILYDEFGNPVAMRKVTDNSTINNNNTNNTNNNTNNNNNNDNNHNASNNSSGESIGYWHLSNPVALDVKSQENSQTQPRGAIPQPPQQKHDLQLLRYHSNTLTA</sequence>
<name>X6P0R0_RETFI</name>
<evidence type="ECO:0000313" key="3">
    <source>
        <dbReference type="Proteomes" id="UP000023152"/>
    </source>
</evidence>
<dbReference type="AlphaFoldDB" id="X6P0R0"/>
<gene>
    <name evidence="2" type="ORF">RFI_05455</name>
</gene>
<feature type="region of interest" description="Disordered" evidence="1">
    <location>
        <begin position="25"/>
        <end position="113"/>
    </location>
</feature>
<comment type="caution">
    <text evidence="2">The sequence shown here is derived from an EMBL/GenBank/DDBJ whole genome shotgun (WGS) entry which is preliminary data.</text>
</comment>
<organism evidence="2 3">
    <name type="scientific">Reticulomyxa filosa</name>
    <dbReference type="NCBI Taxonomy" id="46433"/>
    <lineage>
        <taxon>Eukaryota</taxon>
        <taxon>Sar</taxon>
        <taxon>Rhizaria</taxon>
        <taxon>Retaria</taxon>
        <taxon>Foraminifera</taxon>
        <taxon>Monothalamids</taxon>
        <taxon>Reticulomyxidae</taxon>
        <taxon>Reticulomyxa</taxon>
    </lineage>
</organism>
<proteinExistence type="predicted"/>
<evidence type="ECO:0000256" key="1">
    <source>
        <dbReference type="SAM" id="MobiDB-lite"/>
    </source>
</evidence>
<protein>
    <submittedName>
        <fullName evidence="2">Myb transcription factor</fullName>
    </submittedName>
</protein>
<evidence type="ECO:0000313" key="2">
    <source>
        <dbReference type="EMBL" id="ETO31664.1"/>
    </source>
</evidence>
<feature type="non-terminal residue" evidence="2">
    <location>
        <position position="113"/>
    </location>
</feature>
<keyword evidence="3" id="KW-1185">Reference proteome</keyword>
<feature type="compositionally biased region" description="Low complexity" evidence="1">
    <location>
        <begin position="28"/>
        <end position="60"/>
    </location>
</feature>
<accession>X6P0R0</accession>
<dbReference type="EMBL" id="ASPP01004782">
    <property type="protein sequence ID" value="ETO31664.1"/>
    <property type="molecule type" value="Genomic_DNA"/>
</dbReference>
<reference evidence="2 3" key="1">
    <citation type="journal article" date="2013" name="Curr. Biol.">
        <title>The Genome of the Foraminiferan Reticulomyxa filosa.</title>
        <authorList>
            <person name="Glockner G."/>
            <person name="Hulsmann N."/>
            <person name="Schleicher M."/>
            <person name="Noegel A.A."/>
            <person name="Eichinger L."/>
            <person name="Gallinger C."/>
            <person name="Pawlowski J."/>
            <person name="Sierra R."/>
            <person name="Euteneuer U."/>
            <person name="Pillet L."/>
            <person name="Moustafa A."/>
            <person name="Platzer M."/>
            <person name="Groth M."/>
            <person name="Szafranski K."/>
            <person name="Schliwa M."/>
        </authorList>
    </citation>
    <scope>NUCLEOTIDE SEQUENCE [LARGE SCALE GENOMIC DNA]</scope>
</reference>